<reference evidence="2 3" key="1">
    <citation type="submission" date="2018-06" db="EMBL/GenBank/DDBJ databases">
        <title>Genomic Encyclopedia of Type Strains, Phase IV (KMG-IV): sequencing the most valuable type-strain genomes for metagenomic binning, comparative biology and taxonomic classification.</title>
        <authorList>
            <person name="Goeker M."/>
        </authorList>
    </citation>
    <scope>NUCLEOTIDE SEQUENCE [LARGE SCALE GENOMIC DNA]</scope>
    <source>
        <strain evidence="2 3">DSM 18048</strain>
    </source>
</reference>
<proteinExistence type="predicted"/>
<accession>A0A318S3S4</accession>
<protein>
    <submittedName>
        <fullName evidence="2">Uncharacterized protein</fullName>
    </submittedName>
</protein>
<feature type="compositionally biased region" description="Low complexity" evidence="1">
    <location>
        <begin position="112"/>
        <end position="123"/>
    </location>
</feature>
<comment type="caution">
    <text evidence="2">The sequence shown here is derived from an EMBL/GenBank/DDBJ whole genome shotgun (WGS) entry which is preliminary data.</text>
</comment>
<keyword evidence="3" id="KW-1185">Reference proteome</keyword>
<sequence length="248" mass="27558">MNRAVELDSSSVVRILRSSALLELLNVSWPSGWGYCLSGIVNPTGWFRYVPSTCQTWSCLKGVSLSVSAALEVGLGAHAASRVVRAKGARSMKEAFTGEVSTRGGASAGNGSTPPLRPMLSSPRSERHSLRACRKSSRTFKLLELGRESECPGTPESIVGRNAFRAIGPKDGLQPIFRPDVKYPRKHQVQRRMNRQDRRQRCVQGNDGECHENRAVMPSDYQRYPTSKAFTQFHPFKRWHPDAQSLAM</sequence>
<organism evidence="2 3">
    <name type="scientific">Deinococcus yavapaiensis KR-236</name>
    <dbReference type="NCBI Taxonomy" id="694435"/>
    <lineage>
        <taxon>Bacteria</taxon>
        <taxon>Thermotogati</taxon>
        <taxon>Deinococcota</taxon>
        <taxon>Deinococci</taxon>
        <taxon>Deinococcales</taxon>
        <taxon>Deinococcaceae</taxon>
        <taxon>Deinococcus</taxon>
    </lineage>
</organism>
<name>A0A318S3S4_9DEIO</name>
<dbReference type="Proteomes" id="UP000248326">
    <property type="component" value="Unassembled WGS sequence"/>
</dbReference>
<feature type="region of interest" description="Disordered" evidence="1">
    <location>
        <begin position="99"/>
        <end position="128"/>
    </location>
</feature>
<evidence type="ECO:0000313" key="3">
    <source>
        <dbReference type="Proteomes" id="UP000248326"/>
    </source>
</evidence>
<dbReference type="AlphaFoldDB" id="A0A318S3S4"/>
<gene>
    <name evidence="2" type="ORF">DES52_1239</name>
</gene>
<evidence type="ECO:0000256" key="1">
    <source>
        <dbReference type="SAM" id="MobiDB-lite"/>
    </source>
</evidence>
<dbReference type="EMBL" id="QJSX01000023">
    <property type="protein sequence ID" value="PYE49415.1"/>
    <property type="molecule type" value="Genomic_DNA"/>
</dbReference>
<evidence type="ECO:0000313" key="2">
    <source>
        <dbReference type="EMBL" id="PYE49415.1"/>
    </source>
</evidence>